<reference evidence="7 8" key="1">
    <citation type="submission" date="2015-09" db="EMBL/GenBank/DDBJ databases">
        <title>Host preference determinants of Valsa canker pathogens revealed by comparative genomics.</title>
        <authorList>
            <person name="Yin Z."/>
            <person name="Huang L."/>
        </authorList>
    </citation>
    <scope>NUCLEOTIDE SEQUENCE [LARGE SCALE GENOMIC DNA]</scope>
    <source>
        <strain evidence="7 8">SXYLt</strain>
    </source>
</reference>
<dbReference type="AlphaFoldDB" id="A0A423WR81"/>
<dbReference type="GO" id="GO:0005524">
    <property type="term" value="F:ATP binding"/>
    <property type="evidence" value="ECO:0007669"/>
    <property type="project" value="UniProtKB-KW"/>
</dbReference>
<evidence type="ECO:0000256" key="1">
    <source>
        <dbReference type="ARBA" id="ARBA00007572"/>
    </source>
</evidence>
<dbReference type="GO" id="GO:0003677">
    <property type="term" value="F:DNA binding"/>
    <property type="evidence" value="ECO:0007669"/>
    <property type="project" value="InterPro"/>
</dbReference>
<dbReference type="EMBL" id="LKEB01000044">
    <property type="protein sequence ID" value="ROW05943.1"/>
    <property type="molecule type" value="Genomic_DNA"/>
</dbReference>
<feature type="domain" description="ATP-dependent DNA ligase family profile" evidence="6">
    <location>
        <begin position="378"/>
        <end position="527"/>
    </location>
</feature>
<protein>
    <recommendedName>
        <fullName evidence="6">ATP-dependent DNA ligase family profile domain-containing protein</fullName>
    </recommendedName>
</protein>
<evidence type="ECO:0000259" key="6">
    <source>
        <dbReference type="PROSITE" id="PS50160"/>
    </source>
</evidence>
<dbReference type="PROSITE" id="PS50160">
    <property type="entry name" value="DNA_LIGASE_A3"/>
    <property type="match status" value="1"/>
</dbReference>
<evidence type="ECO:0000313" key="8">
    <source>
        <dbReference type="Proteomes" id="UP000285146"/>
    </source>
</evidence>
<sequence>MPFPFGAVCDLLQRLENDLNRKRNQTRGYQIVAAWFAEHRQLVDHQDTDKCALLSTLLPEKRTDRVYNIQQRTLSAIFTRAQRLGYTREQRLKQYLCPGSGVDLAECIENILKETPNPIIQNVTVEEIDHILQQLASGIAFSSPAIRSLRSTDNSTQENREALSKIFIKLSALEAKWFTRLVLKKYLPVIVPERAVYAQCHKLLPDLLKIYGEFTVAFRLLQQKTRDGHTLDKDLDRAHMLRLVKPQVGVKVGRQDWLKGRSIKHCLEMGRGLMSVEKKMDGEYCQVHVDLSKGSKCIQIFSKSGKDSTEDRSKLRGAIKSSLGIGTTICRFERKCILEGEMVLYSNKDGKDGILGFDKIRKHVRRSGRNIGTAEDSQAHDHEHLMIVWFDVLLIDDESLLDIRHSDRFRRLSRLVHCHKGKSALVQRQIIDFSSRVAAEELRKAFDLCIRNRDEGLVLKADDPYFAFGSARNKYTSCCVKMKTGYIKGMGEVGDFAVVGARYDATRAKVLKLPHVKYTHFYLGCLTNSEEVRRFPDVVPDFTVVNEVELSAANLQYFRLNCFTHAVASIEENDAFILNIPPGVLQGKKIAAVFKEPAVFEMASFSFQKAPNTRFWSLRFPVVTKVHRDRTWKECISFEDLQRLAEEDTTSPEKEDRESCHLSNALKEVDPNIKRVAFDQDTQQTSTTVSTARAYDKTDIVCLSTFRLVSPGYIIASNFSSETAESDNALIASRNVSPALVPRLPRAETFYEVPDEAHSSRLPTKLPVCSSFPSAASPSSPLNAPTESAHGYSATTGLESSPSLVATKSASLCRHAGRLCALANRSVLLSPDVAGLSVLVEDLLPSHGLTAVFTDIASLCNRTNSQRKPRAMVLVDGRRREATHAFLRGLEADPMRGRHGLQAVIPAYDWRLLEAINDEETKDRQPDGRK</sequence>
<keyword evidence="8" id="KW-1185">Reference proteome</keyword>
<dbReference type="Pfam" id="PF04675">
    <property type="entry name" value="DNA_ligase_A_N"/>
    <property type="match status" value="1"/>
</dbReference>
<dbReference type="GO" id="GO:0006303">
    <property type="term" value="P:double-strand break repair via nonhomologous end joining"/>
    <property type="evidence" value="ECO:0007669"/>
    <property type="project" value="TreeGrafter"/>
</dbReference>
<dbReference type="InterPro" id="IPR029710">
    <property type="entry name" value="LIG4"/>
</dbReference>
<dbReference type="Gene3D" id="3.30.470.30">
    <property type="entry name" value="DNA ligase/mRNA capping enzyme"/>
    <property type="match status" value="1"/>
</dbReference>
<proteinExistence type="inferred from homology"/>
<dbReference type="InParanoid" id="A0A423WR81"/>
<dbReference type="OrthoDB" id="2160351at2759"/>
<gene>
    <name evidence="7" type="ORF">VPNG_08475</name>
</gene>
<dbReference type="GO" id="GO:0006310">
    <property type="term" value="P:DNA recombination"/>
    <property type="evidence" value="ECO:0007669"/>
    <property type="project" value="InterPro"/>
</dbReference>
<dbReference type="GO" id="GO:0006297">
    <property type="term" value="P:nucleotide-excision repair, DNA gap filling"/>
    <property type="evidence" value="ECO:0007669"/>
    <property type="project" value="TreeGrafter"/>
</dbReference>
<name>A0A423WR81_9PEZI</name>
<evidence type="ECO:0000256" key="3">
    <source>
        <dbReference type="ARBA" id="ARBA00022741"/>
    </source>
</evidence>
<comment type="similarity">
    <text evidence="1">Belongs to the ATP-dependent DNA ligase family.</text>
</comment>
<keyword evidence="4" id="KW-0067">ATP-binding</keyword>
<evidence type="ECO:0000256" key="5">
    <source>
        <dbReference type="ARBA" id="ARBA00023242"/>
    </source>
</evidence>
<dbReference type="PANTHER" id="PTHR45997:SF2">
    <property type="entry name" value="ATP DEPENDENT DNA LIGASE DOMAIN PROTEIN (AFU_ORTHOLOGUE AFUA_5G02430)"/>
    <property type="match status" value="1"/>
</dbReference>
<dbReference type="Pfam" id="PF01068">
    <property type="entry name" value="DNA_ligase_A_M"/>
    <property type="match status" value="1"/>
</dbReference>
<accession>A0A423WR81</accession>
<dbReference type="Proteomes" id="UP000285146">
    <property type="component" value="Unassembled WGS sequence"/>
</dbReference>
<dbReference type="InterPro" id="IPR012308">
    <property type="entry name" value="DNA_ligase_ATP-dep_N"/>
</dbReference>
<organism evidence="7 8">
    <name type="scientific">Cytospora leucostoma</name>
    <dbReference type="NCBI Taxonomy" id="1230097"/>
    <lineage>
        <taxon>Eukaryota</taxon>
        <taxon>Fungi</taxon>
        <taxon>Dikarya</taxon>
        <taxon>Ascomycota</taxon>
        <taxon>Pezizomycotina</taxon>
        <taxon>Sordariomycetes</taxon>
        <taxon>Sordariomycetidae</taxon>
        <taxon>Diaporthales</taxon>
        <taxon>Cytosporaceae</taxon>
        <taxon>Cytospora</taxon>
    </lineage>
</organism>
<keyword evidence="5" id="KW-0539">Nucleus</keyword>
<dbReference type="GO" id="GO:0003910">
    <property type="term" value="F:DNA ligase (ATP) activity"/>
    <property type="evidence" value="ECO:0007669"/>
    <property type="project" value="InterPro"/>
</dbReference>
<dbReference type="InterPro" id="IPR012340">
    <property type="entry name" value="NA-bd_OB-fold"/>
</dbReference>
<keyword evidence="3" id="KW-0547">Nucleotide-binding</keyword>
<evidence type="ECO:0000313" key="7">
    <source>
        <dbReference type="EMBL" id="ROW05943.1"/>
    </source>
</evidence>
<keyword evidence="2" id="KW-0436">Ligase</keyword>
<dbReference type="PANTHER" id="PTHR45997">
    <property type="entry name" value="DNA LIGASE 4"/>
    <property type="match status" value="1"/>
</dbReference>
<evidence type="ECO:0000256" key="4">
    <source>
        <dbReference type="ARBA" id="ARBA00022840"/>
    </source>
</evidence>
<dbReference type="InterPro" id="IPR036599">
    <property type="entry name" value="DNA_ligase_N_sf"/>
</dbReference>
<dbReference type="GO" id="GO:0032807">
    <property type="term" value="C:DNA ligase IV complex"/>
    <property type="evidence" value="ECO:0007669"/>
    <property type="project" value="TreeGrafter"/>
</dbReference>
<dbReference type="SUPFAM" id="SSF56091">
    <property type="entry name" value="DNA ligase/mRNA capping enzyme, catalytic domain"/>
    <property type="match status" value="1"/>
</dbReference>
<dbReference type="Gene3D" id="1.10.3260.10">
    <property type="entry name" value="DNA ligase, ATP-dependent, N-terminal domain"/>
    <property type="match status" value="1"/>
</dbReference>
<evidence type="ECO:0000256" key="2">
    <source>
        <dbReference type="ARBA" id="ARBA00022598"/>
    </source>
</evidence>
<dbReference type="InterPro" id="IPR012310">
    <property type="entry name" value="DNA_ligase_ATP-dep_cent"/>
</dbReference>
<dbReference type="Gene3D" id="2.40.50.140">
    <property type="entry name" value="Nucleic acid-binding proteins"/>
    <property type="match status" value="1"/>
</dbReference>
<dbReference type="STRING" id="1230097.A0A423WR81"/>
<comment type="caution">
    <text evidence="7">The sequence shown here is derived from an EMBL/GenBank/DDBJ whole genome shotgun (WGS) entry which is preliminary data.</text>
</comment>